<dbReference type="Pfam" id="PF05071">
    <property type="entry name" value="NDUFA12"/>
    <property type="match status" value="1"/>
</dbReference>
<dbReference type="AlphaFoldDB" id="A0A6M2DCX0"/>
<sequence>MAQPPARNIYLQILKNFVNSFKLGRANMKGNFIGKDYLGNEYYETPADPSIGKRKANRYFQPRIKNKFDQELPAEWEAWLRGRRPEPPTEEEIKENLRIIQMKQKNAKLLEDKFKTDKTGVLAKPTAGMESFPKYTEFESVPGEKEK</sequence>
<dbReference type="EMBL" id="GIIL01000447">
    <property type="protein sequence ID" value="NOV44173.1"/>
    <property type="molecule type" value="Transcribed_RNA"/>
</dbReference>
<proteinExistence type="inferred from homology"/>
<protein>
    <submittedName>
        <fullName evidence="2">Putative mimitin mitochondrial</fullName>
    </submittedName>
</protein>
<comment type="similarity">
    <text evidence="1">Belongs to the complex I NDUFA12 subunit family.</text>
</comment>
<organism evidence="2">
    <name type="scientific">Xenopsylla cheopis</name>
    <name type="common">Oriental rat flea</name>
    <name type="synonym">Pulex cheopis</name>
    <dbReference type="NCBI Taxonomy" id="163159"/>
    <lineage>
        <taxon>Eukaryota</taxon>
        <taxon>Metazoa</taxon>
        <taxon>Ecdysozoa</taxon>
        <taxon>Arthropoda</taxon>
        <taxon>Hexapoda</taxon>
        <taxon>Insecta</taxon>
        <taxon>Pterygota</taxon>
        <taxon>Neoptera</taxon>
        <taxon>Endopterygota</taxon>
        <taxon>Siphonaptera</taxon>
        <taxon>Pulicidae</taxon>
        <taxon>Xenopsyllinae</taxon>
        <taxon>Xenopsylla</taxon>
    </lineage>
</organism>
<dbReference type="InterPro" id="IPR052618">
    <property type="entry name" value="ComplexI_NDUFA12"/>
</dbReference>
<dbReference type="GO" id="GO:0005739">
    <property type="term" value="C:mitochondrion"/>
    <property type="evidence" value="ECO:0007669"/>
    <property type="project" value="TreeGrafter"/>
</dbReference>
<dbReference type="PANTHER" id="PTHR32470:SF2">
    <property type="entry name" value="NADH DEHYDROGENASE [UBIQUINONE] 1 ALPHA SUBCOMPLEX ASSEMBLY FACTOR 2"/>
    <property type="match status" value="1"/>
</dbReference>
<evidence type="ECO:0000313" key="2">
    <source>
        <dbReference type="EMBL" id="NOV44173.1"/>
    </source>
</evidence>
<name>A0A6M2DCX0_XENCH</name>
<dbReference type="InterPro" id="IPR007763">
    <property type="entry name" value="NDUFA12"/>
</dbReference>
<dbReference type="GO" id="GO:0032981">
    <property type="term" value="P:mitochondrial respiratory chain complex I assembly"/>
    <property type="evidence" value="ECO:0007669"/>
    <property type="project" value="TreeGrafter"/>
</dbReference>
<evidence type="ECO:0000256" key="1">
    <source>
        <dbReference type="ARBA" id="ARBA00007355"/>
    </source>
</evidence>
<reference evidence="2" key="1">
    <citation type="submission" date="2020-03" db="EMBL/GenBank/DDBJ databases">
        <title>Transcriptomic Profiling of the Digestive Tract of the Rat Flea, Xenopsylla cheopis, Following Blood Feeding and Infection with Yersinia pestis.</title>
        <authorList>
            <person name="Bland D.M."/>
            <person name="Martens C.A."/>
            <person name="Virtaneva K."/>
            <person name="Kanakabandi K."/>
            <person name="Long D."/>
            <person name="Rosenke R."/>
            <person name="Saturday G.A."/>
            <person name="Hoyt F.H."/>
            <person name="Bruno D.P."/>
            <person name="Ribeiro J.M.C."/>
            <person name="Hinnebusch J."/>
        </authorList>
    </citation>
    <scope>NUCLEOTIDE SEQUENCE</scope>
</reference>
<accession>A0A6M2DCX0</accession>
<dbReference type="PANTHER" id="PTHR32470">
    <property type="entry name" value="ADH DEHYDROGENASE [UBIQUINONE] 1 ALPHA SUBCOMPLEX ASSEMBLY FACTOR 2"/>
    <property type="match status" value="1"/>
</dbReference>
<dbReference type="GO" id="GO:0045271">
    <property type="term" value="C:respiratory chain complex I"/>
    <property type="evidence" value="ECO:0007669"/>
    <property type="project" value="InterPro"/>
</dbReference>